<dbReference type="AlphaFoldDB" id="A0A7J8PNN5"/>
<evidence type="ECO:0000313" key="2">
    <source>
        <dbReference type="EMBL" id="MBA0590895.1"/>
    </source>
</evidence>
<dbReference type="Proteomes" id="UP000593578">
    <property type="component" value="Unassembled WGS sequence"/>
</dbReference>
<dbReference type="EMBL" id="JABEZZ010000007">
    <property type="protein sequence ID" value="MBA0590895.1"/>
    <property type="molecule type" value="Genomic_DNA"/>
</dbReference>
<accession>A0A7J8PNN5</accession>
<name>A0A7J8PNN5_GOSRA</name>
<gene>
    <name evidence="2" type="ORF">Gorai_019584</name>
</gene>
<reference evidence="2 3" key="1">
    <citation type="journal article" date="2019" name="Genome Biol. Evol.">
        <title>Insights into the evolution of the New World diploid cottons (Gossypium, subgenus Houzingenia) based on genome sequencing.</title>
        <authorList>
            <person name="Grover C.E."/>
            <person name="Arick M.A. 2nd"/>
            <person name="Thrash A."/>
            <person name="Conover J.L."/>
            <person name="Sanders W.S."/>
            <person name="Peterson D.G."/>
            <person name="Frelichowski J.E."/>
            <person name="Scheffler J.A."/>
            <person name="Scheffler B.E."/>
            <person name="Wendel J.F."/>
        </authorList>
    </citation>
    <scope>NUCLEOTIDE SEQUENCE [LARGE SCALE GENOMIC DNA]</scope>
    <source>
        <strain evidence="2">8</strain>
        <tissue evidence="2">Leaf</tissue>
    </source>
</reference>
<proteinExistence type="predicted"/>
<comment type="caution">
    <text evidence="2">The sequence shown here is derived from an EMBL/GenBank/DDBJ whole genome shotgun (WGS) entry which is preliminary data.</text>
</comment>
<organism evidence="2 3">
    <name type="scientific">Gossypium raimondii</name>
    <name type="common">Peruvian cotton</name>
    <name type="synonym">Gossypium klotzschianum subsp. raimondii</name>
    <dbReference type="NCBI Taxonomy" id="29730"/>
    <lineage>
        <taxon>Eukaryota</taxon>
        <taxon>Viridiplantae</taxon>
        <taxon>Streptophyta</taxon>
        <taxon>Embryophyta</taxon>
        <taxon>Tracheophyta</taxon>
        <taxon>Spermatophyta</taxon>
        <taxon>Magnoliopsida</taxon>
        <taxon>eudicotyledons</taxon>
        <taxon>Gunneridae</taxon>
        <taxon>Pentapetalae</taxon>
        <taxon>rosids</taxon>
        <taxon>malvids</taxon>
        <taxon>Malvales</taxon>
        <taxon>Malvaceae</taxon>
        <taxon>Malvoideae</taxon>
        <taxon>Gossypium</taxon>
    </lineage>
</organism>
<feature type="region of interest" description="Disordered" evidence="1">
    <location>
        <begin position="1"/>
        <end position="21"/>
    </location>
</feature>
<evidence type="ECO:0000256" key="1">
    <source>
        <dbReference type="SAM" id="MobiDB-lite"/>
    </source>
</evidence>
<evidence type="ECO:0000313" key="3">
    <source>
        <dbReference type="Proteomes" id="UP000593578"/>
    </source>
</evidence>
<sequence length="84" mass="9872">MEDLQKEANHKEDMISYAEATAEQPITKEDKIIEKLSKIQQDLSTNISGLNQFDERPSEGWDQWWFNLACRANIIEKFQKSQKL</sequence>
<protein>
    <submittedName>
        <fullName evidence="2">Uncharacterized protein</fullName>
    </submittedName>
</protein>
<feature type="compositionally biased region" description="Basic and acidic residues" evidence="1">
    <location>
        <begin position="1"/>
        <end position="14"/>
    </location>
</feature>